<dbReference type="AlphaFoldDB" id="X0XVE0"/>
<organism evidence="1">
    <name type="scientific">marine sediment metagenome</name>
    <dbReference type="NCBI Taxonomy" id="412755"/>
    <lineage>
        <taxon>unclassified sequences</taxon>
        <taxon>metagenomes</taxon>
        <taxon>ecological metagenomes</taxon>
    </lineage>
</organism>
<proteinExistence type="predicted"/>
<accession>X0XVE0</accession>
<protein>
    <submittedName>
        <fullName evidence="1">Uncharacterized protein</fullName>
    </submittedName>
</protein>
<gene>
    <name evidence="1" type="ORF">S01H1_86287</name>
</gene>
<evidence type="ECO:0000313" key="1">
    <source>
        <dbReference type="EMBL" id="GAG47330.1"/>
    </source>
</evidence>
<feature type="non-terminal residue" evidence="1">
    <location>
        <position position="34"/>
    </location>
</feature>
<comment type="caution">
    <text evidence="1">The sequence shown here is derived from an EMBL/GenBank/DDBJ whole genome shotgun (WGS) entry which is preliminary data.</text>
</comment>
<feature type="non-terminal residue" evidence="1">
    <location>
        <position position="1"/>
    </location>
</feature>
<reference evidence="1" key="1">
    <citation type="journal article" date="2014" name="Front. Microbiol.">
        <title>High frequency of phylogenetically diverse reductive dehalogenase-homologous genes in deep subseafloor sedimentary metagenomes.</title>
        <authorList>
            <person name="Kawai M."/>
            <person name="Futagami T."/>
            <person name="Toyoda A."/>
            <person name="Takaki Y."/>
            <person name="Nishi S."/>
            <person name="Hori S."/>
            <person name="Arai W."/>
            <person name="Tsubouchi T."/>
            <person name="Morono Y."/>
            <person name="Uchiyama I."/>
            <person name="Ito T."/>
            <person name="Fujiyama A."/>
            <person name="Inagaki F."/>
            <person name="Takami H."/>
        </authorList>
    </citation>
    <scope>NUCLEOTIDE SEQUENCE</scope>
    <source>
        <strain evidence="1">Expedition CK06-06</strain>
    </source>
</reference>
<dbReference type="EMBL" id="BARS01059688">
    <property type="protein sequence ID" value="GAG47330.1"/>
    <property type="molecule type" value="Genomic_DNA"/>
</dbReference>
<sequence length="34" mass="3967">RFCWDGHGEYFKYLVARSGNDTWSSVDRTAINNT</sequence>
<name>X0XVE0_9ZZZZ</name>